<reference evidence="1" key="1">
    <citation type="submission" date="2013-08" db="EMBL/GenBank/DDBJ databases">
        <authorList>
            <person name="Mendez C."/>
            <person name="Richter M."/>
            <person name="Ferrer M."/>
            <person name="Sanchez J."/>
        </authorList>
    </citation>
    <scope>NUCLEOTIDE SEQUENCE</scope>
</reference>
<feature type="non-terminal residue" evidence="1">
    <location>
        <position position="155"/>
    </location>
</feature>
<reference evidence="1" key="2">
    <citation type="journal article" date="2014" name="ISME J.">
        <title>Microbial stratification in low pH oxic and suboxic macroscopic growths along an acid mine drainage.</title>
        <authorList>
            <person name="Mendez-Garcia C."/>
            <person name="Mesa V."/>
            <person name="Sprenger R.R."/>
            <person name="Richter M."/>
            <person name="Diez M.S."/>
            <person name="Solano J."/>
            <person name="Bargiela R."/>
            <person name="Golyshina O.V."/>
            <person name="Manteca A."/>
            <person name="Ramos J.L."/>
            <person name="Gallego J.R."/>
            <person name="Llorente I."/>
            <person name="Martins Dos Santos V.A."/>
            <person name="Jensen O.N."/>
            <person name="Pelaez A.I."/>
            <person name="Sanchez J."/>
            <person name="Ferrer M."/>
        </authorList>
    </citation>
    <scope>NUCLEOTIDE SEQUENCE</scope>
</reference>
<gene>
    <name evidence="1" type="ORF">B1A_18606</name>
</gene>
<organism evidence="1">
    <name type="scientific">mine drainage metagenome</name>
    <dbReference type="NCBI Taxonomy" id="410659"/>
    <lineage>
        <taxon>unclassified sequences</taxon>
        <taxon>metagenomes</taxon>
        <taxon>ecological metagenomes</taxon>
    </lineage>
</organism>
<proteinExistence type="predicted"/>
<protein>
    <submittedName>
        <fullName evidence="1">Integrase family protein</fullName>
    </submittedName>
</protein>
<evidence type="ECO:0000313" key="1">
    <source>
        <dbReference type="EMBL" id="EQD34635.1"/>
    </source>
</evidence>
<feature type="non-terminal residue" evidence="1">
    <location>
        <position position="1"/>
    </location>
</feature>
<dbReference type="AlphaFoldDB" id="T0ZXL1"/>
<accession>T0ZXL1</accession>
<sequence length="155" mass="18164">TGSLRQKVKSVMGDITIVREMTAFVGSAPWYWSEDDFDRWCEVIGVQRDLAVATQRKYQSAIRNFLAYIVDNVKFKNDVRRQYGIDLRQICTSENCIPHVHERELSVERGSFTHDEITLFFEAYDRAIQEAAKFRAKDLRPLQRDKALFFLLYAC</sequence>
<name>T0ZXL1_9ZZZZ</name>
<comment type="caution">
    <text evidence="1">The sequence shown here is derived from an EMBL/GenBank/DDBJ whole genome shotgun (WGS) entry which is preliminary data.</text>
</comment>
<dbReference type="EMBL" id="AUZX01013734">
    <property type="protein sequence ID" value="EQD34635.1"/>
    <property type="molecule type" value="Genomic_DNA"/>
</dbReference>